<reference evidence="2 3" key="1">
    <citation type="submission" date="2016-04" db="EMBL/GenBank/DDBJ databases">
        <title>Complete genome sequence of Bacillus oceanisediminis strain 2691.</title>
        <authorList>
            <person name="Jeong H."/>
            <person name="Kim H.J."/>
            <person name="Lee D.-W."/>
        </authorList>
    </citation>
    <scope>NUCLEOTIDE SEQUENCE [LARGE SCALE GENOMIC DNA]</scope>
    <source>
        <strain evidence="2 3">2691</strain>
    </source>
</reference>
<dbReference type="AlphaFoldDB" id="A0A160MA33"/>
<evidence type="ECO:0000259" key="1">
    <source>
        <dbReference type="Pfam" id="PF09636"/>
    </source>
</evidence>
<name>A0A160MA33_9BACI</name>
<dbReference type="SUPFAM" id="SSF159865">
    <property type="entry name" value="XkdW-like"/>
    <property type="match status" value="1"/>
</dbReference>
<dbReference type="STRING" id="1196031.A361_10930"/>
<organism evidence="2 3">
    <name type="scientific">Cytobacillus oceanisediminis 2691</name>
    <dbReference type="NCBI Taxonomy" id="1196031"/>
    <lineage>
        <taxon>Bacteria</taxon>
        <taxon>Bacillati</taxon>
        <taxon>Bacillota</taxon>
        <taxon>Bacilli</taxon>
        <taxon>Bacillales</taxon>
        <taxon>Bacillaceae</taxon>
        <taxon>Cytobacillus</taxon>
    </lineage>
</organism>
<protein>
    <recommendedName>
        <fullName evidence="1">Bacteriophage SP-beta YorD domain-containing protein</fullName>
    </recommendedName>
</protein>
<feature type="domain" description="Bacteriophage SP-beta YorD" evidence="1">
    <location>
        <begin position="3"/>
        <end position="50"/>
    </location>
</feature>
<gene>
    <name evidence="2" type="ORF">A361_10930</name>
</gene>
<dbReference type="EMBL" id="CP015506">
    <property type="protein sequence ID" value="AND39629.1"/>
    <property type="molecule type" value="Genomic_DNA"/>
</dbReference>
<accession>A0A160MA33</accession>
<dbReference type="Proteomes" id="UP000077856">
    <property type="component" value="Chromosome"/>
</dbReference>
<dbReference type="eggNOG" id="ENOG5030ERJ">
    <property type="taxonomic scope" value="Bacteria"/>
</dbReference>
<dbReference type="KEGG" id="bon:A361_10930"/>
<dbReference type="InterPro" id="IPR035950">
    <property type="entry name" value="XkdW-like_sf"/>
</dbReference>
<dbReference type="Pfam" id="PF09636">
    <property type="entry name" value="XkdW"/>
    <property type="match status" value="1"/>
</dbReference>
<evidence type="ECO:0000313" key="2">
    <source>
        <dbReference type="EMBL" id="AND39629.1"/>
    </source>
</evidence>
<evidence type="ECO:0000313" key="3">
    <source>
        <dbReference type="Proteomes" id="UP000077856"/>
    </source>
</evidence>
<dbReference type="Gene3D" id="3.30.56.60">
    <property type="entry name" value="XkdW-like"/>
    <property type="match status" value="1"/>
</dbReference>
<proteinExistence type="predicted"/>
<dbReference type="InterPro" id="IPR019094">
    <property type="entry name" value="Phage_SP-beta_YorD"/>
</dbReference>
<dbReference type="RefSeq" id="WP_019381950.1">
    <property type="nucleotide sequence ID" value="NZ_CP015506.1"/>
</dbReference>
<sequence>MLNSVLKRYPSLTPNDVVLRDDGEGVYVHYWNSQEPQPTISELLAWQKEDEELPKQPTDQDRIVALEEALLLLMLEG</sequence>